<evidence type="ECO:0000313" key="2">
    <source>
        <dbReference type="Proteomes" id="UP001595478"/>
    </source>
</evidence>
<keyword evidence="2" id="KW-1185">Reference proteome</keyword>
<reference evidence="2" key="1">
    <citation type="journal article" date="2019" name="Int. J. Syst. Evol. Microbiol.">
        <title>The Global Catalogue of Microorganisms (GCM) 10K type strain sequencing project: providing services to taxonomists for standard genome sequencing and annotation.</title>
        <authorList>
            <consortium name="The Broad Institute Genomics Platform"/>
            <consortium name="The Broad Institute Genome Sequencing Center for Infectious Disease"/>
            <person name="Wu L."/>
            <person name="Ma J."/>
        </authorList>
    </citation>
    <scope>NUCLEOTIDE SEQUENCE [LARGE SCALE GENOMIC DNA]</scope>
    <source>
        <strain evidence="2">KCTC 52473</strain>
    </source>
</reference>
<organism evidence="1 2">
    <name type="scientific">Agaribacter flavus</name>
    <dbReference type="NCBI Taxonomy" id="1902781"/>
    <lineage>
        <taxon>Bacteria</taxon>
        <taxon>Pseudomonadati</taxon>
        <taxon>Pseudomonadota</taxon>
        <taxon>Gammaproteobacteria</taxon>
        <taxon>Alteromonadales</taxon>
        <taxon>Alteromonadaceae</taxon>
        <taxon>Agaribacter</taxon>
    </lineage>
</organism>
<dbReference type="Gene3D" id="3.30.40.220">
    <property type="match status" value="1"/>
</dbReference>
<dbReference type="EMBL" id="JBHRSW010000029">
    <property type="protein sequence ID" value="MFC3122678.1"/>
    <property type="molecule type" value="Genomic_DNA"/>
</dbReference>
<evidence type="ECO:0000313" key="1">
    <source>
        <dbReference type="EMBL" id="MFC3122678.1"/>
    </source>
</evidence>
<accession>A0ABV7FTS6</accession>
<sequence>MNVYIANFGEQNYEWPACKEKATVATMNDIEGQRLWEQGKREEYIASAMNYDKTAAGLTPTKAVAARWYNLMTIVSETCSDIWIHRDGEKVFWTMSKIAPPFFEKKKEPIGEEKEVIVCHKPCETWSDRDKKGNQLLWRSLHPKAKDFLSTEATLQKLTEDNSAYAIALINGDDLSPWHDREIWQKKNKKAAIEYSPVTNASNIQKIACRVTVEQRMTKTALKTTKQSNGQLEERKVKNKEFRFRNEIELEKHIVGLIEMQEGICALTGMPLEMDEINGDSEFFCSLDRIDSDGHYEAGNLQVVCRFANRWKGDSDDEEFRNIIKQIRSYS</sequence>
<proteinExistence type="predicted"/>
<evidence type="ECO:0008006" key="3">
    <source>
        <dbReference type="Google" id="ProtNLM"/>
    </source>
</evidence>
<dbReference type="Proteomes" id="UP001595478">
    <property type="component" value="Unassembled WGS sequence"/>
</dbReference>
<gene>
    <name evidence="1" type="ORF">ACFOHL_13725</name>
</gene>
<dbReference type="RefSeq" id="WP_376920800.1">
    <property type="nucleotide sequence ID" value="NZ_JBHRSW010000029.1"/>
</dbReference>
<protein>
    <recommendedName>
        <fullName evidence="3">HNH endonuclease</fullName>
    </recommendedName>
</protein>
<name>A0ABV7FTS6_9ALTE</name>
<comment type="caution">
    <text evidence="1">The sequence shown here is derived from an EMBL/GenBank/DDBJ whole genome shotgun (WGS) entry which is preliminary data.</text>
</comment>